<keyword evidence="1" id="KW-0547">Nucleotide-binding</keyword>
<dbReference type="PANTHER" id="PTHR33359:SF1">
    <property type="entry name" value="MOLYBDOPTERIN SYNTHASE SULFUR CARRIER SUBUNIT"/>
    <property type="match status" value="1"/>
</dbReference>
<dbReference type="GO" id="GO:1990133">
    <property type="term" value="C:molybdopterin adenylyltransferase complex"/>
    <property type="evidence" value="ECO:0007669"/>
    <property type="project" value="TreeGrafter"/>
</dbReference>
<evidence type="ECO:0000313" key="3">
    <source>
        <dbReference type="Proteomes" id="UP001175271"/>
    </source>
</evidence>
<name>A0AA39I0D9_9BILA</name>
<protein>
    <recommendedName>
        <fullName evidence="4">Molybdopterin synthase sulfur carrier subunit</fullName>
    </recommendedName>
</protein>
<keyword evidence="3" id="KW-1185">Reference proteome</keyword>
<dbReference type="CDD" id="cd00754">
    <property type="entry name" value="Ubl_MoaD"/>
    <property type="match status" value="1"/>
</dbReference>
<dbReference type="InterPro" id="IPR012675">
    <property type="entry name" value="Beta-grasp_dom_sf"/>
</dbReference>
<proteinExistence type="predicted"/>
<dbReference type="InterPro" id="IPR016155">
    <property type="entry name" value="Mopterin_synth/thiamin_S_b"/>
</dbReference>
<dbReference type="PANTHER" id="PTHR33359">
    <property type="entry name" value="MOLYBDOPTERIN SYNTHASE SULFUR CARRIER SUBUNIT"/>
    <property type="match status" value="1"/>
</dbReference>
<organism evidence="2 3">
    <name type="scientific">Steinernema hermaphroditum</name>
    <dbReference type="NCBI Taxonomy" id="289476"/>
    <lineage>
        <taxon>Eukaryota</taxon>
        <taxon>Metazoa</taxon>
        <taxon>Ecdysozoa</taxon>
        <taxon>Nematoda</taxon>
        <taxon>Chromadorea</taxon>
        <taxon>Rhabditida</taxon>
        <taxon>Tylenchina</taxon>
        <taxon>Panagrolaimomorpha</taxon>
        <taxon>Strongyloidoidea</taxon>
        <taxon>Steinernematidae</taxon>
        <taxon>Steinernema</taxon>
    </lineage>
</organism>
<gene>
    <name evidence="2" type="ORF">QR680_011971</name>
</gene>
<dbReference type="AlphaFoldDB" id="A0AA39I0D9"/>
<dbReference type="GO" id="GO:0000166">
    <property type="term" value="F:nucleotide binding"/>
    <property type="evidence" value="ECO:0007669"/>
    <property type="project" value="UniProtKB-KW"/>
</dbReference>
<dbReference type="Proteomes" id="UP001175271">
    <property type="component" value="Unassembled WGS sequence"/>
</dbReference>
<dbReference type="EMBL" id="JAUCMV010000002">
    <property type="protein sequence ID" value="KAK0415491.1"/>
    <property type="molecule type" value="Genomic_DNA"/>
</dbReference>
<dbReference type="Pfam" id="PF02597">
    <property type="entry name" value="ThiS"/>
    <property type="match status" value="1"/>
</dbReference>
<comment type="caution">
    <text evidence="2">The sequence shown here is derived from an EMBL/GenBank/DDBJ whole genome shotgun (WGS) entry which is preliminary data.</text>
</comment>
<evidence type="ECO:0000256" key="1">
    <source>
        <dbReference type="ARBA" id="ARBA00022741"/>
    </source>
</evidence>
<evidence type="ECO:0000313" key="2">
    <source>
        <dbReference type="EMBL" id="KAK0415491.1"/>
    </source>
</evidence>
<dbReference type="SUPFAM" id="SSF54285">
    <property type="entry name" value="MoaD/ThiS"/>
    <property type="match status" value="1"/>
</dbReference>
<dbReference type="GO" id="GO:0006777">
    <property type="term" value="P:Mo-molybdopterin cofactor biosynthetic process"/>
    <property type="evidence" value="ECO:0007669"/>
    <property type="project" value="InterPro"/>
</dbReference>
<accession>A0AA39I0D9</accession>
<reference evidence="2" key="1">
    <citation type="submission" date="2023-06" db="EMBL/GenBank/DDBJ databases">
        <title>Genomic analysis of the entomopathogenic nematode Steinernema hermaphroditum.</title>
        <authorList>
            <person name="Schwarz E.M."/>
            <person name="Heppert J.K."/>
            <person name="Baniya A."/>
            <person name="Schwartz H.T."/>
            <person name="Tan C.-H."/>
            <person name="Antoshechkin I."/>
            <person name="Sternberg P.W."/>
            <person name="Goodrich-Blair H."/>
            <person name="Dillman A.R."/>
        </authorList>
    </citation>
    <scope>NUCLEOTIDE SEQUENCE</scope>
    <source>
        <strain evidence="2">PS9179</strain>
        <tissue evidence="2">Whole animal</tissue>
    </source>
</reference>
<dbReference type="InterPro" id="IPR003749">
    <property type="entry name" value="ThiS/MoaD-like"/>
</dbReference>
<dbReference type="InterPro" id="IPR044672">
    <property type="entry name" value="MOCS2A"/>
</dbReference>
<evidence type="ECO:0008006" key="4">
    <source>
        <dbReference type="Google" id="ProtNLM"/>
    </source>
</evidence>
<dbReference type="Gene3D" id="3.10.20.30">
    <property type="match status" value="1"/>
</dbReference>
<sequence length="93" mass="9860">MATKSIPDNITVTVLLFGKARELAGVAQVEVTVPSSLSYPTLKSLIFKSIGGLDSIFSSCMLAHNQTYLSHDDEQIHLSSTSELAIIPPLSGG</sequence>